<evidence type="ECO:0000256" key="2">
    <source>
        <dbReference type="ARBA" id="ARBA00004496"/>
    </source>
</evidence>
<name>A0A8J8Q3X7_9EURY</name>
<evidence type="ECO:0000256" key="3">
    <source>
        <dbReference type="ARBA" id="ARBA00022723"/>
    </source>
</evidence>
<dbReference type="PANTHER" id="PTHR43462">
    <property type="entry name" value="ALANYL-TRNA EDITING PROTEIN"/>
    <property type="match status" value="1"/>
</dbReference>
<comment type="subcellular location">
    <subcellularLocation>
        <location evidence="2">Cytoplasm</location>
    </subcellularLocation>
</comment>
<dbReference type="InterPro" id="IPR018165">
    <property type="entry name" value="Ala-tRNA-synth_IIc_core"/>
</dbReference>
<dbReference type="SUPFAM" id="SSF55186">
    <property type="entry name" value="ThrRS/AlaRS common domain"/>
    <property type="match status" value="1"/>
</dbReference>
<evidence type="ECO:0000256" key="1">
    <source>
        <dbReference type="ARBA" id="ARBA00001947"/>
    </source>
</evidence>
<dbReference type="PROSITE" id="PS50860">
    <property type="entry name" value="AA_TRNA_LIGASE_II_ALA"/>
    <property type="match status" value="1"/>
</dbReference>
<dbReference type="EMBL" id="PHNJ01000004">
    <property type="protein sequence ID" value="TYL38777.1"/>
    <property type="molecule type" value="Genomic_DNA"/>
</dbReference>
<accession>A0A8J8Q3X7</accession>
<dbReference type="InterPro" id="IPR009000">
    <property type="entry name" value="Transl_B-barrel_sf"/>
</dbReference>
<reference evidence="6" key="1">
    <citation type="submission" date="2017-11" db="EMBL/GenBank/DDBJ databases">
        <authorList>
            <person name="Kajale S.C."/>
            <person name="Sharma A."/>
        </authorList>
    </citation>
    <scope>NUCLEOTIDE SEQUENCE</scope>
    <source>
        <strain evidence="6">LS1_42</strain>
    </source>
</reference>
<dbReference type="OrthoDB" id="11392at2157"/>
<keyword evidence="3" id="KW-0479">Metal-binding</keyword>
<dbReference type="Gene3D" id="3.30.980.10">
    <property type="entry name" value="Threonyl-trna Synthetase, Chain A, domain 2"/>
    <property type="match status" value="1"/>
</dbReference>
<sequence>MTDLRYLPDADDVTTFTATVTGTTQDSVILDGTYFYPEGGGQPADCGSLEWDGGSAEVTDVRKDHGEVRHEIDLREGDLPAEGATVEGRIDETRRRQLRRMHTAQHVVSRVVLEEYGARTAGNRIYPDRSRIDFEPASFDDDDLARIERRSNEAIDRDLAVVKENRPRATVEAAVDEGRALLDLIPESVDPLRVVEIEGFDLCPCGGTHVSRLGEIGRVNVTDHASKGEDVDRIEFELADA</sequence>
<keyword evidence="7" id="KW-1185">Reference proteome</keyword>
<dbReference type="PANTHER" id="PTHR43462:SF1">
    <property type="entry name" value="ALANYL-TRNA EDITING PROTEIN AARSD1"/>
    <property type="match status" value="1"/>
</dbReference>
<evidence type="ECO:0000259" key="5">
    <source>
        <dbReference type="PROSITE" id="PS50860"/>
    </source>
</evidence>
<dbReference type="Pfam" id="PF01411">
    <property type="entry name" value="tRNA-synt_2c"/>
    <property type="match status" value="1"/>
</dbReference>
<comment type="caution">
    <text evidence="6">The sequence shown here is derived from an EMBL/GenBank/DDBJ whole genome shotgun (WGS) entry which is preliminary data.</text>
</comment>
<evidence type="ECO:0000313" key="7">
    <source>
        <dbReference type="Proteomes" id="UP000766904"/>
    </source>
</evidence>
<comment type="cofactor">
    <cofactor evidence="1">
        <name>Zn(2+)</name>
        <dbReference type="ChEBI" id="CHEBI:29105"/>
    </cofactor>
</comment>
<dbReference type="GO" id="GO:0046872">
    <property type="term" value="F:metal ion binding"/>
    <property type="evidence" value="ECO:0007669"/>
    <property type="project" value="UniProtKB-KW"/>
</dbReference>
<dbReference type="InterPro" id="IPR018164">
    <property type="entry name" value="Ala-tRNA-synth_IIc_N"/>
</dbReference>
<dbReference type="Pfam" id="PF07973">
    <property type="entry name" value="tRNA_SAD"/>
    <property type="match status" value="1"/>
</dbReference>
<dbReference type="RefSeq" id="WP_148857778.1">
    <property type="nucleotide sequence ID" value="NZ_PHNJ01000004.1"/>
</dbReference>
<dbReference type="SUPFAM" id="SSF50447">
    <property type="entry name" value="Translation proteins"/>
    <property type="match status" value="1"/>
</dbReference>
<dbReference type="Proteomes" id="UP000766904">
    <property type="component" value="Unassembled WGS sequence"/>
</dbReference>
<proteinExistence type="predicted"/>
<gene>
    <name evidence="6" type="ORF">CV102_09690</name>
</gene>
<dbReference type="Gene3D" id="2.40.30.130">
    <property type="match status" value="1"/>
</dbReference>
<dbReference type="GO" id="GO:0002161">
    <property type="term" value="F:aminoacyl-tRNA deacylase activity"/>
    <property type="evidence" value="ECO:0007669"/>
    <property type="project" value="UniProtKB-ARBA"/>
</dbReference>
<keyword evidence="4" id="KW-0862">Zinc</keyword>
<dbReference type="GO" id="GO:0005737">
    <property type="term" value="C:cytoplasm"/>
    <property type="evidence" value="ECO:0007669"/>
    <property type="project" value="UniProtKB-SubCell"/>
</dbReference>
<feature type="domain" description="Alanyl-transfer RNA synthetases family profile" evidence="5">
    <location>
        <begin position="1"/>
        <end position="241"/>
    </location>
</feature>
<protein>
    <submittedName>
        <fullName evidence="6">Alanyl-tRNA editing protein</fullName>
    </submittedName>
</protein>
<dbReference type="InterPro" id="IPR012947">
    <property type="entry name" value="tRNA_SAD"/>
</dbReference>
<dbReference type="AlphaFoldDB" id="A0A8J8Q3X7"/>
<evidence type="ECO:0000256" key="4">
    <source>
        <dbReference type="ARBA" id="ARBA00022833"/>
    </source>
</evidence>
<organism evidence="6 7">
    <name type="scientific">Natronococcus pandeyae</name>
    <dbReference type="NCBI Taxonomy" id="2055836"/>
    <lineage>
        <taxon>Archaea</taxon>
        <taxon>Methanobacteriati</taxon>
        <taxon>Methanobacteriota</taxon>
        <taxon>Stenosarchaea group</taxon>
        <taxon>Halobacteria</taxon>
        <taxon>Halobacteriales</taxon>
        <taxon>Natrialbaceae</taxon>
        <taxon>Natronococcus</taxon>
    </lineage>
</organism>
<dbReference type="GO" id="GO:0006419">
    <property type="term" value="P:alanyl-tRNA aminoacylation"/>
    <property type="evidence" value="ECO:0007669"/>
    <property type="project" value="InterPro"/>
</dbReference>
<dbReference type="SMART" id="SM00863">
    <property type="entry name" value="tRNA_SAD"/>
    <property type="match status" value="1"/>
</dbReference>
<dbReference type="GO" id="GO:0003676">
    <property type="term" value="F:nucleic acid binding"/>
    <property type="evidence" value="ECO:0007669"/>
    <property type="project" value="InterPro"/>
</dbReference>
<dbReference type="GO" id="GO:0005524">
    <property type="term" value="F:ATP binding"/>
    <property type="evidence" value="ECO:0007669"/>
    <property type="project" value="InterPro"/>
</dbReference>
<dbReference type="InterPro" id="IPR051335">
    <property type="entry name" value="Alanyl-tRNA_Editing_Enzymes"/>
</dbReference>
<evidence type="ECO:0000313" key="6">
    <source>
        <dbReference type="EMBL" id="TYL38777.1"/>
    </source>
</evidence>
<dbReference type="GO" id="GO:0004813">
    <property type="term" value="F:alanine-tRNA ligase activity"/>
    <property type="evidence" value="ECO:0007669"/>
    <property type="project" value="InterPro"/>
</dbReference>
<dbReference type="InterPro" id="IPR018163">
    <property type="entry name" value="Thr/Ala-tRNA-synth_IIc_edit"/>
</dbReference>